<dbReference type="Gene3D" id="3.30.160.60">
    <property type="entry name" value="Classic Zinc Finger"/>
    <property type="match status" value="1"/>
</dbReference>
<sequence length="690" mass="77251">MDYTPTQSSRTRRTRPPHFCGNDSDGQPTVAYPGVALSIYGSSYIYSDLLHGTHVPTSTSPTSSGVHEPTSETVEPQCEEEDISQAKDLMGVGTHSTNVDQPISREDGDCLENLPNILRHGDRLSVTQREIVREIAVHCCWGYGDDGTKLDDADTYRSLERWLHEKMATTQQTPEEPPPRPGNRRQRNDRQPDSTERYSCFRCLGVKFNGRYQTQRHLIAKHTQHEYYVCPYDCGKLVYRRDKVNMHYETHYPGGELTKGQIDYLRRTKEPAPPICDWCEQNVDGWDGLLNCMIEHCRDPESDDSLGLQGNDRDGGNPGGASGSGNNGSPGPAGAGPGGVPQQGGFNDLLDTYISSQPDFLSYGNIHRSSFDTHSQDTAPVESDHEASEHDLSTAAERVTDGGKSHKKPQPVSKISNVLHPVAQSECREVEESHRDMPLKECKKCGNIPGNHLNCQEVVAVFGHHNYNHDKQVQLPLLRPVGEHGKGEEELYSASLQQVNKKPCIRLVTEITNPIVFCLEDFSIGKAPKCLHHFDKLSKLLSTAVSDMENFAPNRKEHLFLYRGHEENLKLQDVPTAMLITLSVVIIMLRDFATRLLSQEPRIVIKSVHGLNTTKITAFRERHCDNCLRFDVSALDRLSSIFQLSTERQRHTRKKLCLPSPSHKAGFAANGVGKERVLDLIEPMTSMNYL</sequence>
<dbReference type="InterPro" id="IPR013087">
    <property type="entry name" value="Znf_C2H2_type"/>
</dbReference>
<feature type="compositionally biased region" description="Basic and acidic residues" evidence="2">
    <location>
        <begin position="382"/>
        <end position="392"/>
    </location>
</feature>
<evidence type="ECO:0000256" key="1">
    <source>
        <dbReference type="PROSITE-ProRule" id="PRU00042"/>
    </source>
</evidence>
<gene>
    <name evidence="4" type="ORF">PVAR5_0892</name>
</gene>
<evidence type="ECO:0000256" key="2">
    <source>
        <dbReference type="SAM" id="MobiDB-lite"/>
    </source>
</evidence>
<feature type="compositionally biased region" description="Gly residues" evidence="2">
    <location>
        <begin position="316"/>
        <end position="342"/>
    </location>
</feature>
<dbReference type="AlphaFoldDB" id="V5FUL4"/>
<dbReference type="Proteomes" id="UP000018001">
    <property type="component" value="Unassembled WGS sequence"/>
</dbReference>
<protein>
    <recommendedName>
        <fullName evidence="3">C2H2-type domain-containing protein</fullName>
    </recommendedName>
</protein>
<feature type="region of interest" description="Disordered" evidence="2">
    <location>
        <begin position="371"/>
        <end position="392"/>
    </location>
</feature>
<feature type="region of interest" description="Disordered" evidence="2">
    <location>
        <begin position="1"/>
        <end position="27"/>
    </location>
</feature>
<accession>V5FUL4</accession>
<feature type="region of interest" description="Disordered" evidence="2">
    <location>
        <begin position="56"/>
        <end position="77"/>
    </location>
</feature>
<dbReference type="HOGENOM" id="CLU_398999_0_0_1"/>
<keyword evidence="1" id="KW-0863">Zinc-finger</keyword>
<dbReference type="PROSITE" id="PS50157">
    <property type="entry name" value="ZINC_FINGER_C2H2_2"/>
    <property type="match status" value="1"/>
</dbReference>
<organism evidence="4 5">
    <name type="scientific">Byssochlamys spectabilis (strain No. 5 / NBRC 109023)</name>
    <name type="common">Paecilomyces variotii</name>
    <dbReference type="NCBI Taxonomy" id="1356009"/>
    <lineage>
        <taxon>Eukaryota</taxon>
        <taxon>Fungi</taxon>
        <taxon>Dikarya</taxon>
        <taxon>Ascomycota</taxon>
        <taxon>Pezizomycotina</taxon>
        <taxon>Eurotiomycetes</taxon>
        <taxon>Eurotiomycetidae</taxon>
        <taxon>Eurotiales</taxon>
        <taxon>Thermoascaceae</taxon>
        <taxon>Paecilomyces</taxon>
    </lineage>
</organism>
<comment type="caution">
    <text evidence="4">The sequence shown here is derived from an EMBL/GenBank/DDBJ whole genome shotgun (WGS) entry which is preliminary data.</text>
</comment>
<dbReference type="eggNOG" id="ENOG502RNXB">
    <property type="taxonomic scope" value="Eukaryota"/>
</dbReference>
<keyword evidence="1" id="KW-0479">Metal-binding</keyword>
<evidence type="ECO:0000259" key="3">
    <source>
        <dbReference type="PROSITE" id="PS50157"/>
    </source>
</evidence>
<feature type="compositionally biased region" description="Low complexity" evidence="2">
    <location>
        <begin position="56"/>
        <end position="66"/>
    </location>
</feature>
<name>V5FUL4_BYSSN</name>
<proteinExistence type="predicted"/>
<dbReference type="PROSITE" id="PS00028">
    <property type="entry name" value="ZINC_FINGER_C2H2_1"/>
    <property type="match status" value="1"/>
</dbReference>
<reference evidence="5" key="1">
    <citation type="journal article" date="2014" name="Genome Announc.">
        <title>Draft genome sequence of the formaldehyde-resistant fungus Byssochlamys spectabilis No. 5 (anamorph Paecilomyces variotii No. 5) (NBRC109023).</title>
        <authorList>
            <person name="Oka T."/>
            <person name="Ekino K."/>
            <person name="Fukuda K."/>
            <person name="Nomura Y."/>
        </authorList>
    </citation>
    <scope>NUCLEOTIDE SEQUENCE [LARGE SCALE GENOMIC DNA]</scope>
    <source>
        <strain evidence="5">No. 5 / NBRC 109023</strain>
    </source>
</reference>
<keyword evidence="1" id="KW-0862">Zinc</keyword>
<feature type="region of interest" description="Disordered" evidence="2">
    <location>
        <begin position="166"/>
        <end position="194"/>
    </location>
</feature>
<dbReference type="GO" id="GO:0008270">
    <property type="term" value="F:zinc ion binding"/>
    <property type="evidence" value="ECO:0007669"/>
    <property type="project" value="UniProtKB-KW"/>
</dbReference>
<keyword evidence="5" id="KW-1185">Reference proteome</keyword>
<feature type="region of interest" description="Disordered" evidence="2">
    <location>
        <begin position="301"/>
        <end position="351"/>
    </location>
</feature>
<evidence type="ECO:0000313" key="5">
    <source>
        <dbReference type="Proteomes" id="UP000018001"/>
    </source>
</evidence>
<evidence type="ECO:0000313" key="4">
    <source>
        <dbReference type="EMBL" id="GAD92302.1"/>
    </source>
</evidence>
<dbReference type="EMBL" id="BAUL01000021">
    <property type="protein sequence ID" value="GAD92302.1"/>
    <property type="molecule type" value="Genomic_DNA"/>
</dbReference>
<dbReference type="InParanoid" id="V5FUL4"/>
<feature type="domain" description="C2H2-type" evidence="3">
    <location>
        <begin position="228"/>
        <end position="251"/>
    </location>
</feature>